<dbReference type="AlphaFoldDB" id="A0A4Y1RE97"/>
<protein>
    <submittedName>
        <fullName evidence="1">Uncharacterized protein</fullName>
    </submittedName>
</protein>
<proteinExistence type="predicted"/>
<dbReference type="EMBL" id="AP019300">
    <property type="protein sequence ID" value="BBH02579.1"/>
    <property type="molecule type" value="Genomic_DNA"/>
</dbReference>
<organism evidence="1">
    <name type="scientific">Prunus dulcis</name>
    <name type="common">Almond</name>
    <name type="synonym">Amygdalus dulcis</name>
    <dbReference type="NCBI Taxonomy" id="3755"/>
    <lineage>
        <taxon>Eukaryota</taxon>
        <taxon>Viridiplantae</taxon>
        <taxon>Streptophyta</taxon>
        <taxon>Embryophyta</taxon>
        <taxon>Tracheophyta</taxon>
        <taxon>Spermatophyta</taxon>
        <taxon>Magnoliopsida</taxon>
        <taxon>eudicotyledons</taxon>
        <taxon>Gunneridae</taxon>
        <taxon>Pentapetalae</taxon>
        <taxon>rosids</taxon>
        <taxon>fabids</taxon>
        <taxon>Rosales</taxon>
        <taxon>Rosaceae</taxon>
        <taxon>Amygdaloideae</taxon>
        <taxon>Amygdaleae</taxon>
        <taxon>Prunus</taxon>
    </lineage>
</organism>
<sequence length="87" mass="9880">MPPTPSYIVEDKFNHPLISQNRLFTRNIPAKRNQLNGFTKIKDPANVNLGKYPFTKESALHVRLHPLSAVDFTKNPCSVFMAIWAEG</sequence>
<gene>
    <name evidence="1" type="ORF">Prudu_013195</name>
</gene>
<accession>A0A4Y1RE97</accession>
<name>A0A4Y1RE97_PRUDU</name>
<reference evidence="1" key="1">
    <citation type="journal article" date="2019" name="Science">
        <title>Mutation of a bHLH transcription factor allowed almond domestication.</title>
        <authorList>
            <person name="Sanchez-Perez R."/>
            <person name="Pavan S."/>
            <person name="Mazzeo R."/>
            <person name="Moldovan C."/>
            <person name="Aiese Cigliano R."/>
            <person name="Del Cueto J."/>
            <person name="Ricciardi F."/>
            <person name="Lotti C."/>
            <person name="Ricciardi L."/>
            <person name="Dicenta F."/>
            <person name="Lopez-Marques R.L."/>
            <person name="Lindberg Moller B."/>
        </authorList>
    </citation>
    <scope>NUCLEOTIDE SEQUENCE</scope>
</reference>
<evidence type="ECO:0000313" key="1">
    <source>
        <dbReference type="EMBL" id="BBH02579.1"/>
    </source>
</evidence>